<proteinExistence type="evidence at transcript level"/>
<accession>A0A076L2T8</accession>
<protein>
    <submittedName>
        <fullName evidence="1">BLTX595</fullName>
    </submittedName>
</protein>
<dbReference type="EMBL" id="KF433633">
    <property type="protein sequence ID" value="AII97954.1"/>
    <property type="molecule type" value="mRNA"/>
</dbReference>
<reference evidence="1" key="1">
    <citation type="submission" date="2013-07" db="EMBL/GenBank/DDBJ databases">
        <title>Nephila pilipes venom gland.</title>
        <authorList>
            <person name="Huo L.J."/>
        </authorList>
    </citation>
    <scope>NUCLEOTIDE SEQUENCE</scope>
    <source>
        <tissue evidence="1">Venom gland</tissue>
    </source>
</reference>
<sequence length="8" mass="1005">MQKPCRRS</sequence>
<name>A0A076L2T8_NEPPI</name>
<evidence type="ECO:0000313" key="1">
    <source>
        <dbReference type="EMBL" id="AII97954.1"/>
    </source>
</evidence>
<organism evidence="1">
    <name type="scientific">Nephila pilipes</name>
    <name type="common">Giant wood spider</name>
    <name type="synonym">Nephila maculata</name>
    <dbReference type="NCBI Taxonomy" id="299642"/>
    <lineage>
        <taxon>Eukaryota</taxon>
        <taxon>Metazoa</taxon>
        <taxon>Ecdysozoa</taxon>
        <taxon>Arthropoda</taxon>
        <taxon>Chelicerata</taxon>
        <taxon>Arachnida</taxon>
        <taxon>Araneae</taxon>
        <taxon>Araneomorphae</taxon>
        <taxon>Entelegynae</taxon>
        <taxon>Araneoidea</taxon>
        <taxon>Nephilidae</taxon>
        <taxon>Nephila</taxon>
    </lineage>
</organism>